<name>A0ABQ7NEK0_BRACM</name>
<gene>
    <name evidence="1" type="primary">A02g502350.1_BraROA</name>
    <name evidence="1" type="ORF">IGI04_005644</name>
</gene>
<evidence type="ECO:0000313" key="2">
    <source>
        <dbReference type="Proteomes" id="UP000823674"/>
    </source>
</evidence>
<comment type="caution">
    <text evidence="1">The sequence shown here is derived from an EMBL/GenBank/DDBJ whole genome shotgun (WGS) entry which is preliminary data.</text>
</comment>
<accession>A0ABQ7NEK0</accession>
<organism evidence="1 2">
    <name type="scientific">Brassica rapa subsp. trilocularis</name>
    <dbReference type="NCBI Taxonomy" id="1813537"/>
    <lineage>
        <taxon>Eukaryota</taxon>
        <taxon>Viridiplantae</taxon>
        <taxon>Streptophyta</taxon>
        <taxon>Embryophyta</taxon>
        <taxon>Tracheophyta</taxon>
        <taxon>Spermatophyta</taxon>
        <taxon>Magnoliopsida</taxon>
        <taxon>eudicotyledons</taxon>
        <taxon>Gunneridae</taxon>
        <taxon>Pentapetalae</taxon>
        <taxon>rosids</taxon>
        <taxon>malvids</taxon>
        <taxon>Brassicales</taxon>
        <taxon>Brassicaceae</taxon>
        <taxon>Brassiceae</taxon>
        <taxon>Brassica</taxon>
    </lineage>
</organism>
<sequence>MASTRQINLPPLGVTGNLFPWLCWGIWTARNYLIFENRASLPVDITSRSIKNAREWTEAQLSSPTPPLGQSQMNTIPAGMTGMIFCCSDAAWQVTTNRAGCGWIFTDHQDERVAHENCPAT</sequence>
<evidence type="ECO:0000313" key="1">
    <source>
        <dbReference type="EMBL" id="KAG5409325.1"/>
    </source>
</evidence>
<protein>
    <submittedName>
        <fullName evidence="1">Uncharacterized protein</fullName>
    </submittedName>
</protein>
<dbReference type="Proteomes" id="UP000823674">
    <property type="component" value="Chromosome A02"/>
</dbReference>
<reference evidence="1 2" key="1">
    <citation type="submission" date="2021-03" db="EMBL/GenBank/DDBJ databases">
        <authorList>
            <person name="King G.J."/>
            <person name="Bancroft I."/>
            <person name="Baten A."/>
            <person name="Bloomfield J."/>
            <person name="Borpatragohain P."/>
            <person name="He Z."/>
            <person name="Irish N."/>
            <person name="Irwin J."/>
            <person name="Liu K."/>
            <person name="Mauleon R.P."/>
            <person name="Moore J."/>
            <person name="Morris R."/>
            <person name="Ostergaard L."/>
            <person name="Wang B."/>
            <person name="Wells R."/>
        </authorList>
    </citation>
    <scope>NUCLEOTIDE SEQUENCE [LARGE SCALE GENOMIC DNA]</scope>
    <source>
        <strain evidence="1">R-o-18</strain>
        <tissue evidence="1">Leaf</tissue>
    </source>
</reference>
<proteinExistence type="predicted"/>
<dbReference type="EMBL" id="JADBGQ010000002">
    <property type="protein sequence ID" value="KAG5409325.1"/>
    <property type="molecule type" value="Genomic_DNA"/>
</dbReference>
<keyword evidence="2" id="KW-1185">Reference proteome</keyword>